<comment type="similarity">
    <text evidence="10 11">Belongs to the TonB-dependent receptor family.</text>
</comment>
<evidence type="ECO:0000256" key="6">
    <source>
        <dbReference type="ARBA" id="ARBA00023077"/>
    </source>
</evidence>
<dbReference type="InterPro" id="IPR037066">
    <property type="entry name" value="Plug_dom_sf"/>
</dbReference>
<keyword evidence="8" id="KW-0675">Receptor</keyword>
<dbReference type="PROSITE" id="PS52016">
    <property type="entry name" value="TONB_DEPENDENT_REC_3"/>
    <property type="match status" value="1"/>
</dbReference>
<dbReference type="PANTHER" id="PTHR30069:SF29">
    <property type="entry name" value="HEMOGLOBIN AND HEMOGLOBIN-HAPTOGLOBIN-BINDING PROTEIN 1-RELATED"/>
    <property type="match status" value="1"/>
</dbReference>
<reference evidence="15" key="1">
    <citation type="submission" date="2019-10" db="EMBL/GenBank/DDBJ databases">
        <title>Muricauda hadale sp. nov., a piezophilic bacterium isolated from hadopelagic water of the Mariana Trench.</title>
        <authorList>
            <person name="Wei Y."/>
        </authorList>
    </citation>
    <scope>NUCLEOTIDE SEQUENCE [LARGE SCALE GENOMIC DNA]</scope>
    <source>
        <strain evidence="15">MT-229</strain>
    </source>
</reference>
<keyword evidence="3 10" id="KW-1134">Transmembrane beta strand</keyword>
<dbReference type="Pfam" id="PF07715">
    <property type="entry name" value="Plug"/>
    <property type="match status" value="1"/>
</dbReference>
<name>A0A5N5J262_9FLAO</name>
<proteinExistence type="inferred from homology"/>
<keyword evidence="6 11" id="KW-0798">TonB box</keyword>
<evidence type="ECO:0000256" key="10">
    <source>
        <dbReference type="PROSITE-ProRule" id="PRU01360"/>
    </source>
</evidence>
<dbReference type="Pfam" id="PF13715">
    <property type="entry name" value="CarbopepD_reg_2"/>
    <property type="match status" value="1"/>
</dbReference>
<evidence type="ECO:0000256" key="3">
    <source>
        <dbReference type="ARBA" id="ARBA00022452"/>
    </source>
</evidence>
<evidence type="ECO:0000256" key="11">
    <source>
        <dbReference type="RuleBase" id="RU003357"/>
    </source>
</evidence>
<sequence>MRFRLVFIALMASSLSAFAQSQYTLTGTVTESGSGLPLTGASVFIENTSFGTVTDFDGNYSFTATLEQGTHTLSLSSLGFTPQKITFTAGGNSTITNNASLSEDLTSLDEVVVTALGIEANKKSLTSSIQNIKSEQLLEGNQANMVNGLQGKVSGVNIVSSGGAPGTSSIILIRGGTSLTRSNQPLFVVDGIPIDNSTNSSLDVASINRASDINPADVESISILKGPAAAALYGTQASNGAVIITTKKGKAGVSTISYSGSLSVDKILGTPDVQSTYGQGMEIVNQSGTEYDPESSFSWGAPLAAGTPIYYNMEDFYKTAITQNHNVSYSSGTEKSNLYFSIGDISQDGIIPSTSYDKTSFKINANSKFGDNFTIGISGNYINTKVASTRQGNSTGGSLNSLLAYPINVNAKDYLDENGAQEPFYLDQQFDNAYWSIANSPNSNDIKRFIGVLNLSYNFLNDFNLTYKVGTDDYHEFDKKITGTGSLVENRADGYISQFEKESSRLTSNLFLNYNKQITDDFSVEAMVGNSVEEWNIRRTTVTGDGFQAPGIYSIANVDIENQIILETIQRKRIVGVFGDVKLGWKNALFLTATGRNDWTSTLPRDKRSYFYPSLGTTAILTDLFDFSSDKLNYLKLRANWARVGKDAPIGSLESSLGKNLNGAASSGYAWNGVVVGNPDLEPEFTNSYEIGADMRFLQNKISLEVTYYNSKSDNQILTDIRVPPTTGTFYATLNGGFIENKGVEALLSANIFNNPQGFSWDATFNFGTNKSKVKDLPGSLTEIYLSDSWTFRNSAAGAAILDGSLFGLRGKRPQRNENGEVLVQSNGLPVLEDAIHDDVNRLPDWTLGITNSFKYKNLSLSFLFDIAMGQDIYNATSSALAYYGQSPITLNRGETTIIPGVDVNGVANQTPVVMNQSYYQNYYSLNSENFIEDGSFARLRYVTLSYKFPKTILDKLSLSALELYATGRNLLTITDYSGVDPDVNTFGAGISGAGSTYIDNLGTPNTQGFDLGLKFTF</sequence>
<dbReference type="Gene3D" id="2.40.170.20">
    <property type="entry name" value="TonB-dependent receptor, beta-barrel domain"/>
    <property type="match status" value="1"/>
</dbReference>
<evidence type="ECO:0000256" key="9">
    <source>
        <dbReference type="ARBA" id="ARBA00023237"/>
    </source>
</evidence>
<dbReference type="InterPro" id="IPR039426">
    <property type="entry name" value="TonB-dep_rcpt-like"/>
</dbReference>
<feature type="domain" description="TonB-dependent receptor plug" evidence="14">
    <location>
        <begin position="122"/>
        <end position="241"/>
    </location>
</feature>
<organism evidence="15 16">
    <name type="scientific">Flagellimonas hadalis</name>
    <dbReference type="NCBI Taxonomy" id="2597517"/>
    <lineage>
        <taxon>Bacteria</taxon>
        <taxon>Pseudomonadati</taxon>
        <taxon>Bacteroidota</taxon>
        <taxon>Flavobacteriia</taxon>
        <taxon>Flavobacteriales</taxon>
        <taxon>Flavobacteriaceae</taxon>
        <taxon>Flagellimonas</taxon>
    </lineage>
</organism>
<evidence type="ECO:0000259" key="13">
    <source>
        <dbReference type="Pfam" id="PF00593"/>
    </source>
</evidence>
<evidence type="ECO:0000256" key="2">
    <source>
        <dbReference type="ARBA" id="ARBA00022448"/>
    </source>
</evidence>
<keyword evidence="4 10" id="KW-0812">Transmembrane</keyword>
<keyword evidence="7 10" id="KW-0472">Membrane</keyword>
<dbReference type="SUPFAM" id="SSF56935">
    <property type="entry name" value="Porins"/>
    <property type="match status" value="1"/>
</dbReference>
<keyword evidence="16" id="KW-1185">Reference proteome</keyword>
<evidence type="ECO:0000256" key="5">
    <source>
        <dbReference type="ARBA" id="ARBA00022729"/>
    </source>
</evidence>
<dbReference type="InterPro" id="IPR000531">
    <property type="entry name" value="Beta-barrel_TonB"/>
</dbReference>
<dbReference type="Pfam" id="PF00593">
    <property type="entry name" value="TonB_dep_Rec_b-barrel"/>
    <property type="match status" value="1"/>
</dbReference>
<accession>A0A5N5J262</accession>
<evidence type="ECO:0000256" key="4">
    <source>
        <dbReference type="ARBA" id="ARBA00022692"/>
    </source>
</evidence>
<dbReference type="SUPFAM" id="SSF49464">
    <property type="entry name" value="Carboxypeptidase regulatory domain-like"/>
    <property type="match status" value="1"/>
</dbReference>
<dbReference type="InterPro" id="IPR008969">
    <property type="entry name" value="CarboxyPept-like_regulatory"/>
</dbReference>
<dbReference type="Gene3D" id="2.60.40.1120">
    <property type="entry name" value="Carboxypeptidase-like, regulatory domain"/>
    <property type="match status" value="1"/>
</dbReference>
<feature type="signal peptide" evidence="12">
    <location>
        <begin position="1"/>
        <end position="19"/>
    </location>
</feature>
<dbReference type="GO" id="GO:0015344">
    <property type="term" value="F:siderophore uptake transmembrane transporter activity"/>
    <property type="evidence" value="ECO:0007669"/>
    <property type="project" value="TreeGrafter"/>
</dbReference>
<evidence type="ECO:0000313" key="16">
    <source>
        <dbReference type="Proteomes" id="UP000319204"/>
    </source>
</evidence>
<dbReference type="GO" id="GO:0009279">
    <property type="term" value="C:cell outer membrane"/>
    <property type="evidence" value="ECO:0007669"/>
    <property type="project" value="UniProtKB-SubCell"/>
</dbReference>
<feature type="chain" id="PRO_5024441484" evidence="12">
    <location>
        <begin position="20"/>
        <end position="1018"/>
    </location>
</feature>
<dbReference type="EMBL" id="VNIK02000008">
    <property type="protein sequence ID" value="KAB5487057.1"/>
    <property type="molecule type" value="Genomic_DNA"/>
</dbReference>
<dbReference type="InterPro" id="IPR023996">
    <property type="entry name" value="TonB-dep_OMP_SusC/RagA"/>
</dbReference>
<comment type="subcellular location">
    <subcellularLocation>
        <location evidence="1 10">Cell outer membrane</location>
        <topology evidence="1 10">Multi-pass membrane protein</topology>
    </subcellularLocation>
</comment>
<evidence type="ECO:0000256" key="7">
    <source>
        <dbReference type="ARBA" id="ARBA00023136"/>
    </source>
</evidence>
<gene>
    <name evidence="15" type="ORF">FOT42_012745</name>
</gene>
<evidence type="ECO:0000313" key="15">
    <source>
        <dbReference type="EMBL" id="KAB5487057.1"/>
    </source>
</evidence>
<dbReference type="Gene3D" id="2.170.130.10">
    <property type="entry name" value="TonB-dependent receptor, plug domain"/>
    <property type="match status" value="1"/>
</dbReference>
<evidence type="ECO:0000256" key="8">
    <source>
        <dbReference type="ARBA" id="ARBA00023170"/>
    </source>
</evidence>
<evidence type="ECO:0000256" key="12">
    <source>
        <dbReference type="SAM" id="SignalP"/>
    </source>
</evidence>
<dbReference type="AlphaFoldDB" id="A0A5N5J262"/>
<feature type="domain" description="TonB-dependent receptor-like beta-barrel" evidence="13">
    <location>
        <begin position="426"/>
        <end position="971"/>
    </location>
</feature>
<protein>
    <submittedName>
        <fullName evidence="15">SusC/RagA family TonB-linked outer membrane protein</fullName>
    </submittedName>
</protein>
<keyword evidence="9 10" id="KW-0998">Cell outer membrane</keyword>
<dbReference type="PANTHER" id="PTHR30069">
    <property type="entry name" value="TONB-DEPENDENT OUTER MEMBRANE RECEPTOR"/>
    <property type="match status" value="1"/>
</dbReference>
<evidence type="ECO:0000259" key="14">
    <source>
        <dbReference type="Pfam" id="PF07715"/>
    </source>
</evidence>
<dbReference type="GO" id="GO:0044718">
    <property type="term" value="P:siderophore transmembrane transport"/>
    <property type="evidence" value="ECO:0007669"/>
    <property type="project" value="TreeGrafter"/>
</dbReference>
<dbReference type="Proteomes" id="UP000319204">
    <property type="component" value="Unassembled WGS sequence"/>
</dbReference>
<dbReference type="NCBIfam" id="TIGR04056">
    <property type="entry name" value="OMP_RagA_SusC"/>
    <property type="match status" value="1"/>
</dbReference>
<evidence type="ECO:0000256" key="1">
    <source>
        <dbReference type="ARBA" id="ARBA00004571"/>
    </source>
</evidence>
<dbReference type="InterPro" id="IPR012910">
    <property type="entry name" value="Plug_dom"/>
</dbReference>
<dbReference type="OrthoDB" id="9768177at2"/>
<dbReference type="InterPro" id="IPR036942">
    <property type="entry name" value="Beta-barrel_TonB_sf"/>
</dbReference>
<dbReference type="NCBIfam" id="TIGR04057">
    <property type="entry name" value="SusC_RagA_signa"/>
    <property type="match status" value="1"/>
</dbReference>
<dbReference type="InterPro" id="IPR023997">
    <property type="entry name" value="TonB-dep_OMP_SusC/RagA_CS"/>
</dbReference>
<keyword evidence="2 10" id="KW-0813">Transport</keyword>
<keyword evidence="5 12" id="KW-0732">Signal</keyword>
<comment type="caution">
    <text evidence="15">The sequence shown here is derived from an EMBL/GenBank/DDBJ whole genome shotgun (WGS) entry which is preliminary data.</text>
</comment>